<feature type="domain" description="GGDEF" evidence="5">
    <location>
        <begin position="401"/>
        <end position="534"/>
    </location>
</feature>
<dbReference type="AlphaFoldDB" id="A0A2U1V0K6"/>
<dbReference type="SMART" id="SM00267">
    <property type="entry name" value="GGDEF"/>
    <property type="match status" value="1"/>
</dbReference>
<accession>A0A2U1V0K6</accession>
<dbReference type="PROSITE" id="PS50887">
    <property type="entry name" value="GGDEF"/>
    <property type="match status" value="1"/>
</dbReference>
<dbReference type="CDD" id="cd01948">
    <property type="entry name" value="EAL"/>
    <property type="match status" value="1"/>
</dbReference>
<evidence type="ECO:0000259" key="3">
    <source>
        <dbReference type="PROSITE" id="PS50113"/>
    </source>
</evidence>
<dbReference type="InterPro" id="IPR000014">
    <property type="entry name" value="PAS"/>
</dbReference>
<proteinExistence type="predicted"/>
<name>A0A2U1V0K6_9PROT</name>
<dbReference type="InterPro" id="IPR001633">
    <property type="entry name" value="EAL_dom"/>
</dbReference>
<evidence type="ECO:0000313" key="7">
    <source>
        <dbReference type="Proteomes" id="UP000245048"/>
    </source>
</evidence>
<evidence type="ECO:0000256" key="1">
    <source>
        <dbReference type="SAM" id="Phobius"/>
    </source>
</evidence>
<comment type="caution">
    <text evidence="6">The sequence shown here is derived from an EMBL/GenBank/DDBJ whole genome shotgun (WGS) entry which is preliminary data.</text>
</comment>
<dbReference type="Gene3D" id="3.30.70.270">
    <property type="match status" value="1"/>
</dbReference>
<dbReference type="Pfam" id="PF00563">
    <property type="entry name" value="EAL"/>
    <property type="match status" value="1"/>
</dbReference>
<dbReference type="Gene3D" id="3.30.450.20">
    <property type="entry name" value="PAS domain"/>
    <property type="match status" value="1"/>
</dbReference>
<dbReference type="PANTHER" id="PTHR44757">
    <property type="entry name" value="DIGUANYLATE CYCLASE DGCP"/>
    <property type="match status" value="1"/>
</dbReference>
<dbReference type="PANTHER" id="PTHR44757:SF2">
    <property type="entry name" value="BIOFILM ARCHITECTURE MAINTENANCE PROTEIN MBAA"/>
    <property type="match status" value="1"/>
</dbReference>
<dbReference type="SUPFAM" id="SSF141868">
    <property type="entry name" value="EAL domain-like"/>
    <property type="match status" value="1"/>
</dbReference>
<dbReference type="SUPFAM" id="SSF55073">
    <property type="entry name" value="Nucleotide cyclase"/>
    <property type="match status" value="1"/>
</dbReference>
<dbReference type="InterPro" id="IPR035965">
    <property type="entry name" value="PAS-like_dom_sf"/>
</dbReference>
<feature type="transmembrane region" description="Helical" evidence="1">
    <location>
        <begin position="34"/>
        <end position="59"/>
    </location>
</feature>
<dbReference type="Pfam" id="PF08448">
    <property type="entry name" value="PAS_4"/>
    <property type="match status" value="1"/>
</dbReference>
<dbReference type="SUPFAM" id="SSF55785">
    <property type="entry name" value="PYP-like sensor domain (PAS domain)"/>
    <property type="match status" value="1"/>
</dbReference>
<dbReference type="SMART" id="SM00091">
    <property type="entry name" value="PAS"/>
    <property type="match status" value="1"/>
</dbReference>
<reference evidence="7" key="1">
    <citation type="submission" date="2017-10" db="EMBL/GenBank/DDBJ databases">
        <authorList>
            <person name="Toshchakov S.V."/>
            <person name="Goeva M.A."/>
        </authorList>
    </citation>
    <scope>NUCLEOTIDE SEQUENCE [LARGE SCALE GENOMIC DNA]</scope>
    <source>
        <strain evidence="7">JR1/69-1-13</strain>
    </source>
</reference>
<sequence length="812" mass="88105">MPPHAGGPAAKGGAGQGHTGGRGLLRWLWQGRRLVRLGLGLTALLFVISLGASLAHLPGKYRHEAKVRRSALWLSSNAALEAAQFESNLHQYLGGRLDAERLEEQFEVLYSRIILLQSGDGPEEYANMERLHALAPAMLRDLDAMEVALRALMAGDPAAVGRIEPTLARLRDQLHDTNRHLHLEQRQAVDHLLGDLRGLKWLFLFCAVGLLVSVALLILMLALESRRAHRSLTSARAAMARQAEAERTLLALMNSLPAMISVFDPQGRHLFVNEAYARFHGVSEASVIGRRPEALGLPPGDLERLPQALACEGPLPFLERAMTDQGGQQRALLGTAVAVDDGNGAPGRVVFVSLDISDRKMAEERVRHMAEHDVLTGLPNRLLFGERLNRTLAQALAGGDGGFALHGIDIDNFKAVNDSLGHPAGDQLLQAAAMRMLGCLRPGDMLARISGDEFAVIQPGVPDASEARELAARLVRAMAEPFHLEGRPLHSGISVGTVLGPEHGRSAAVLQQRSDIALYRAKAEGRGRAVLFDPAMEEALQERRQLALELAEALRAEALALVYQPKFSIASLGPVGCEALLRWNHPVRGPISPARFVPLAEESGMAEALGRYVLRQACRQIRRWQEEGLEVPVAVNLSANLFAGEQAVRMVAAALEEGGVQPRLLEIELTEGVFIHSAEAAQLALEALHRLGVRVALDDFGTGYSSLGYLQHLPFDVLKVDRTFVRELHPENCNSRWIVDTILRLARGLGVRVVAEGVETAEQLAVLRQLGCDVAQGFLLGRPMPAAEIAALYRRGAVPRPVELAGRNASCP</sequence>
<feature type="domain" description="PAS" evidence="2">
    <location>
        <begin position="245"/>
        <end position="325"/>
    </location>
</feature>
<dbReference type="EMBL" id="PDOA01000014">
    <property type="protein sequence ID" value="PWC27437.1"/>
    <property type="molecule type" value="Genomic_DNA"/>
</dbReference>
<evidence type="ECO:0000259" key="4">
    <source>
        <dbReference type="PROSITE" id="PS50883"/>
    </source>
</evidence>
<dbReference type="InterPro" id="IPR052155">
    <property type="entry name" value="Biofilm_reg_signaling"/>
</dbReference>
<dbReference type="CDD" id="cd01949">
    <property type="entry name" value="GGDEF"/>
    <property type="match status" value="1"/>
</dbReference>
<dbReference type="SMART" id="SM00052">
    <property type="entry name" value="EAL"/>
    <property type="match status" value="1"/>
</dbReference>
<keyword evidence="7" id="KW-1185">Reference proteome</keyword>
<dbReference type="Pfam" id="PF00990">
    <property type="entry name" value="GGDEF"/>
    <property type="match status" value="1"/>
</dbReference>
<dbReference type="CDD" id="cd00130">
    <property type="entry name" value="PAS"/>
    <property type="match status" value="1"/>
</dbReference>
<evidence type="ECO:0008006" key="8">
    <source>
        <dbReference type="Google" id="ProtNLM"/>
    </source>
</evidence>
<dbReference type="Proteomes" id="UP000245048">
    <property type="component" value="Unassembled WGS sequence"/>
</dbReference>
<evidence type="ECO:0000259" key="5">
    <source>
        <dbReference type="PROSITE" id="PS50887"/>
    </source>
</evidence>
<dbReference type="NCBIfam" id="TIGR00229">
    <property type="entry name" value="sensory_box"/>
    <property type="match status" value="1"/>
</dbReference>
<keyword evidence="1" id="KW-0472">Membrane</keyword>
<dbReference type="NCBIfam" id="TIGR00254">
    <property type="entry name" value="GGDEF"/>
    <property type="match status" value="1"/>
</dbReference>
<organism evidence="6 7">
    <name type="scientific">Teichococcus aestuarii</name>
    <dbReference type="NCBI Taxonomy" id="568898"/>
    <lineage>
        <taxon>Bacteria</taxon>
        <taxon>Pseudomonadati</taxon>
        <taxon>Pseudomonadota</taxon>
        <taxon>Alphaproteobacteria</taxon>
        <taxon>Acetobacterales</taxon>
        <taxon>Roseomonadaceae</taxon>
        <taxon>Roseomonas</taxon>
    </lineage>
</organism>
<dbReference type="InterPro" id="IPR035919">
    <property type="entry name" value="EAL_sf"/>
</dbReference>
<feature type="domain" description="PAC" evidence="3">
    <location>
        <begin position="316"/>
        <end position="368"/>
    </location>
</feature>
<dbReference type="PROSITE" id="PS50113">
    <property type="entry name" value="PAC"/>
    <property type="match status" value="1"/>
</dbReference>
<dbReference type="PROSITE" id="PS50112">
    <property type="entry name" value="PAS"/>
    <property type="match status" value="1"/>
</dbReference>
<evidence type="ECO:0000259" key="2">
    <source>
        <dbReference type="PROSITE" id="PS50112"/>
    </source>
</evidence>
<keyword evidence="1" id="KW-0812">Transmembrane</keyword>
<feature type="transmembrane region" description="Helical" evidence="1">
    <location>
        <begin position="201"/>
        <end position="223"/>
    </location>
</feature>
<dbReference type="InterPro" id="IPR043128">
    <property type="entry name" value="Rev_trsase/Diguanyl_cyclase"/>
</dbReference>
<feature type="domain" description="EAL" evidence="4">
    <location>
        <begin position="543"/>
        <end position="797"/>
    </location>
</feature>
<dbReference type="Gene3D" id="3.20.20.450">
    <property type="entry name" value="EAL domain"/>
    <property type="match status" value="1"/>
</dbReference>
<dbReference type="InterPro" id="IPR013656">
    <property type="entry name" value="PAS_4"/>
</dbReference>
<dbReference type="InterPro" id="IPR029787">
    <property type="entry name" value="Nucleotide_cyclase"/>
</dbReference>
<protein>
    <recommendedName>
        <fullName evidence="8">Diguanylate cyclase</fullName>
    </recommendedName>
</protein>
<keyword evidence="1" id="KW-1133">Transmembrane helix</keyword>
<dbReference type="PROSITE" id="PS50883">
    <property type="entry name" value="EAL"/>
    <property type="match status" value="1"/>
</dbReference>
<evidence type="ECO:0000313" key="6">
    <source>
        <dbReference type="EMBL" id="PWC27437.1"/>
    </source>
</evidence>
<dbReference type="InterPro" id="IPR000700">
    <property type="entry name" value="PAS-assoc_C"/>
</dbReference>
<dbReference type="InterPro" id="IPR000160">
    <property type="entry name" value="GGDEF_dom"/>
</dbReference>
<gene>
    <name evidence="6" type="ORF">CR165_17585</name>
</gene>